<gene>
    <name evidence="2" type="ORF">BU26DRAFT_608192</name>
</gene>
<reference evidence="2" key="1">
    <citation type="journal article" date="2020" name="Stud. Mycol.">
        <title>101 Dothideomycetes genomes: a test case for predicting lifestyles and emergence of pathogens.</title>
        <authorList>
            <person name="Haridas S."/>
            <person name="Albert R."/>
            <person name="Binder M."/>
            <person name="Bloem J."/>
            <person name="Labutti K."/>
            <person name="Salamov A."/>
            <person name="Andreopoulos B."/>
            <person name="Baker S."/>
            <person name="Barry K."/>
            <person name="Bills G."/>
            <person name="Bluhm B."/>
            <person name="Cannon C."/>
            <person name="Castanera R."/>
            <person name="Culley D."/>
            <person name="Daum C."/>
            <person name="Ezra D."/>
            <person name="Gonzalez J."/>
            <person name="Henrissat B."/>
            <person name="Kuo A."/>
            <person name="Liang C."/>
            <person name="Lipzen A."/>
            <person name="Lutzoni F."/>
            <person name="Magnuson J."/>
            <person name="Mondo S."/>
            <person name="Nolan M."/>
            <person name="Ohm R."/>
            <person name="Pangilinan J."/>
            <person name="Park H.-J."/>
            <person name="Ramirez L."/>
            <person name="Alfaro M."/>
            <person name="Sun H."/>
            <person name="Tritt A."/>
            <person name="Yoshinaga Y."/>
            <person name="Zwiers L.-H."/>
            <person name="Turgeon B."/>
            <person name="Goodwin S."/>
            <person name="Spatafora J."/>
            <person name="Crous P."/>
            <person name="Grigoriev I."/>
        </authorList>
    </citation>
    <scope>NUCLEOTIDE SEQUENCE</scope>
    <source>
        <strain evidence="2">CBS 122368</strain>
    </source>
</reference>
<feature type="region of interest" description="Disordered" evidence="1">
    <location>
        <begin position="1"/>
        <end position="63"/>
    </location>
</feature>
<evidence type="ECO:0000313" key="2">
    <source>
        <dbReference type="EMBL" id="KAF2244624.1"/>
    </source>
</evidence>
<keyword evidence="3" id="KW-1185">Reference proteome</keyword>
<dbReference type="Proteomes" id="UP000800094">
    <property type="component" value="Unassembled WGS sequence"/>
</dbReference>
<dbReference type="RefSeq" id="XP_033679628.1">
    <property type="nucleotide sequence ID" value="XM_033835821.1"/>
</dbReference>
<protein>
    <submittedName>
        <fullName evidence="2">Uncharacterized protein</fullName>
    </submittedName>
</protein>
<organism evidence="2 3">
    <name type="scientific">Trematosphaeria pertusa</name>
    <dbReference type="NCBI Taxonomy" id="390896"/>
    <lineage>
        <taxon>Eukaryota</taxon>
        <taxon>Fungi</taxon>
        <taxon>Dikarya</taxon>
        <taxon>Ascomycota</taxon>
        <taxon>Pezizomycotina</taxon>
        <taxon>Dothideomycetes</taxon>
        <taxon>Pleosporomycetidae</taxon>
        <taxon>Pleosporales</taxon>
        <taxon>Massarineae</taxon>
        <taxon>Trematosphaeriaceae</taxon>
        <taxon>Trematosphaeria</taxon>
    </lineage>
</organism>
<dbReference type="EMBL" id="ML987202">
    <property type="protein sequence ID" value="KAF2244624.1"/>
    <property type="molecule type" value="Genomic_DNA"/>
</dbReference>
<feature type="compositionally biased region" description="Basic and acidic residues" evidence="1">
    <location>
        <begin position="11"/>
        <end position="26"/>
    </location>
</feature>
<proteinExistence type="predicted"/>
<evidence type="ECO:0000256" key="1">
    <source>
        <dbReference type="SAM" id="MobiDB-lite"/>
    </source>
</evidence>
<dbReference type="OrthoDB" id="3797550at2759"/>
<feature type="region of interest" description="Disordered" evidence="1">
    <location>
        <begin position="92"/>
        <end position="121"/>
    </location>
</feature>
<evidence type="ECO:0000313" key="3">
    <source>
        <dbReference type="Proteomes" id="UP000800094"/>
    </source>
</evidence>
<sequence length="145" mass="14632">MKPAPTNSGGHTEERDAKVSEEHMKANDTTSVSCPSTPLSEKKPDIEEASTTGDDGTMPHAGTSVAGVAKGVVRGVKTAVDEAVAWAEKKGGNLSAADDGTGPYASPGTCAPSDLDPIASGILPAMPAHKASKDAASSDSKQDEE</sequence>
<feature type="compositionally biased region" description="Polar residues" evidence="1">
    <location>
        <begin position="27"/>
        <end position="39"/>
    </location>
</feature>
<name>A0A6A6I2C6_9PLEO</name>
<feature type="region of interest" description="Disordered" evidence="1">
    <location>
        <begin position="126"/>
        <end position="145"/>
    </location>
</feature>
<dbReference type="AlphaFoldDB" id="A0A6A6I2C6"/>
<accession>A0A6A6I2C6</accession>
<feature type="compositionally biased region" description="Polar residues" evidence="1">
    <location>
        <begin position="1"/>
        <end position="10"/>
    </location>
</feature>
<dbReference type="GeneID" id="54589151"/>